<protein>
    <submittedName>
        <fullName evidence="3">GDSL family lipase</fullName>
    </submittedName>
</protein>
<sequence length="457" mass="51955">MKKLLFSAALACLWLSGQAQVKPFQQNDRVIFVGNSITEAGAYVSYIYLYYMTHFPGRKLVIMNGGIGGDKASDIYRRLDYDILAKKPNVMILTFGMNDTGYFEFNWDNADKTAAERIEASRRSYQQIEQRLLQLPNIRKILMSSPPYDETAKIGGNVFHGKHKAMLEVVKFQEEAARRNNWAFADLFRPMTELNTRFQQNDSAFTAIGPDRVHPGNAGHLVMASLFLKSQGLNGKPVADIRINAGSGKLQQAVNCNISNLSTSANKVSFSYLAGSLPFPVDTVARMWGNNQKQADALKWIPFTDDFNREMLQVAGLQAGDYTLRIDGQAMGKWPASALAEGINLATLETPQYKQATSIMQLNLRRAEVEARLRRYYWVQGNFFDKKNLRMHDNAAALDTIRKYAKTDGMLRYHEENYETAMYKELRNIWLREIDTIVNLIYSMNKPVPHKIEIVKI</sequence>
<dbReference type="InterPro" id="IPR013830">
    <property type="entry name" value="SGNH_hydro"/>
</dbReference>
<gene>
    <name evidence="3" type="ORF">EG028_11165</name>
</gene>
<dbReference type="Gene3D" id="3.40.50.1110">
    <property type="entry name" value="SGNH hydrolase"/>
    <property type="match status" value="1"/>
</dbReference>
<keyword evidence="1" id="KW-0732">Signal</keyword>
<dbReference type="AlphaFoldDB" id="A0A3N4MC37"/>
<evidence type="ECO:0000313" key="3">
    <source>
        <dbReference type="EMBL" id="RPD41231.1"/>
    </source>
</evidence>
<dbReference type="RefSeq" id="WP_120516467.1">
    <property type="nucleotide sequence ID" value="NZ_QXZY01000006.1"/>
</dbReference>
<dbReference type="Proteomes" id="UP000279089">
    <property type="component" value="Unassembled WGS sequence"/>
</dbReference>
<evidence type="ECO:0000256" key="1">
    <source>
        <dbReference type="SAM" id="SignalP"/>
    </source>
</evidence>
<reference evidence="4" key="1">
    <citation type="submission" date="2018-11" db="EMBL/GenBank/DDBJ databases">
        <title>Chitinophaga lutea sp.nov., isolate from arsenic contaminated soil.</title>
        <authorList>
            <person name="Zong Y."/>
        </authorList>
    </citation>
    <scope>NUCLEOTIDE SEQUENCE [LARGE SCALE GENOMIC DNA]</scope>
    <source>
        <strain evidence="4">YLT18</strain>
    </source>
</reference>
<name>A0A3N4MC37_9BACT</name>
<accession>A0A3N4MC37</accession>
<keyword evidence="4" id="KW-1185">Reference proteome</keyword>
<organism evidence="3 4">
    <name type="scientific">Chitinophaga barathri</name>
    <dbReference type="NCBI Taxonomy" id="1647451"/>
    <lineage>
        <taxon>Bacteria</taxon>
        <taxon>Pseudomonadati</taxon>
        <taxon>Bacteroidota</taxon>
        <taxon>Chitinophagia</taxon>
        <taxon>Chitinophagales</taxon>
        <taxon>Chitinophagaceae</taxon>
        <taxon>Chitinophaga</taxon>
    </lineage>
</organism>
<dbReference type="PANTHER" id="PTHR30383:SF5">
    <property type="entry name" value="SGNH HYDROLASE-TYPE ESTERASE DOMAIN-CONTAINING PROTEIN"/>
    <property type="match status" value="1"/>
</dbReference>
<dbReference type="OrthoDB" id="9774205at2"/>
<dbReference type="PANTHER" id="PTHR30383">
    <property type="entry name" value="THIOESTERASE 1/PROTEASE 1/LYSOPHOSPHOLIPASE L1"/>
    <property type="match status" value="1"/>
</dbReference>
<dbReference type="SUPFAM" id="SSF52266">
    <property type="entry name" value="SGNH hydrolase"/>
    <property type="match status" value="1"/>
</dbReference>
<feature type="chain" id="PRO_5018322707" evidence="1">
    <location>
        <begin position="20"/>
        <end position="457"/>
    </location>
</feature>
<proteinExistence type="predicted"/>
<dbReference type="EMBL" id="RMBX01000005">
    <property type="protein sequence ID" value="RPD41231.1"/>
    <property type="molecule type" value="Genomic_DNA"/>
</dbReference>
<dbReference type="InterPro" id="IPR051532">
    <property type="entry name" value="Ester_Hydrolysis_Enzymes"/>
</dbReference>
<dbReference type="CDD" id="cd01834">
    <property type="entry name" value="SGNH_hydrolase_like_2"/>
    <property type="match status" value="1"/>
</dbReference>
<evidence type="ECO:0000259" key="2">
    <source>
        <dbReference type="Pfam" id="PF13472"/>
    </source>
</evidence>
<feature type="signal peptide" evidence="1">
    <location>
        <begin position="1"/>
        <end position="19"/>
    </location>
</feature>
<evidence type="ECO:0000313" key="4">
    <source>
        <dbReference type="Proteomes" id="UP000279089"/>
    </source>
</evidence>
<dbReference type="GO" id="GO:0004622">
    <property type="term" value="F:phosphatidylcholine lysophospholipase activity"/>
    <property type="evidence" value="ECO:0007669"/>
    <property type="project" value="TreeGrafter"/>
</dbReference>
<dbReference type="InterPro" id="IPR036514">
    <property type="entry name" value="SGNH_hydro_sf"/>
</dbReference>
<comment type="caution">
    <text evidence="3">The sequence shown here is derived from an EMBL/GenBank/DDBJ whole genome shotgun (WGS) entry which is preliminary data.</text>
</comment>
<feature type="domain" description="SGNH hydrolase-type esterase" evidence="2">
    <location>
        <begin position="32"/>
        <end position="220"/>
    </location>
</feature>
<dbReference type="Pfam" id="PF13472">
    <property type="entry name" value="Lipase_GDSL_2"/>
    <property type="match status" value="1"/>
</dbReference>